<dbReference type="InterPro" id="IPR002937">
    <property type="entry name" value="Amino_oxidase"/>
</dbReference>
<dbReference type="Proteomes" id="UP000244240">
    <property type="component" value="Unassembled WGS sequence"/>
</dbReference>
<dbReference type="GO" id="GO:0009063">
    <property type="term" value="P:amino acid catabolic process"/>
    <property type="evidence" value="ECO:0007669"/>
    <property type="project" value="TreeGrafter"/>
</dbReference>
<feature type="binding site" evidence="3">
    <location>
        <position position="82"/>
    </location>
    <ligand>
        <name>substrate</name>
    </ligand>
</feature>
<dbReference type="PRINTS" id="PR00757">
    <property type="entry name" value="AMINEOXDASEF"/>
</dbReference>
<keyword evidence="6" id="KW-1185">Reference proteome</keyword>
<evidence type="ECO:0000313" key="6">
    <source>
        <dbReference type="Proteomes" id="UP000244240"/>
    </source>
</evidence>
<dbReference type="Pfam" id="PF01593">
    <property type="entry name" value="Amino_oxidase"/>
    <property type="match status" value="1"/>
</dbReference>
<proteinExistence type="predicted"/>
<dbReference type="InterPro" id="IPR001613">
    <property type="entry name" value="Flavin_amine_oxidase"/>
</dbReference>
<feature type="binding site" evidence="3">
    <location>
        <begin position="79"/>
        <end position="82"/>
    </location>
    <ligand>
        <name>FAD</name>
        <dbReference type="ChEBI" id="CHEBI:57692"/>
    </ligand>
</feature>
<dbReference type="GO" id="GO:0001716">
    <property type="term" value="F:L-amino-acid oxidase activity"/>
    <property type="evidence" value="ECO:0007669"/>
    <property type="project" value="TreeGrafter"/>
</dbReference>
<reference evidence="5 6" key="1">
    <citation type="submission" date="2018-04" db="EMBL/GenBank/DDBJ databases">
        <title>Genomic Encyclopedia of Archaeal and Bacterial Type Strains, Phase II (KMG-II): from individual species to whole genera.</title>
        <authorList>
            <person name="Goeker M."/>
        </authorList>
    </citation>
    <scope>NUCLEOTIDE SEQUENCE [LARGE SCALE GENOMIC DNA]</scope>
    <source>
        <strain evidence="5 6">DSM 45787</strain>
    </source>
</reference>
<name>A0A2T6BW60_9BACL</name>
<dbReference type="Gene3D" id="1.10.405.10">
    <property type="entry name" value="Guanine Nucleotide Dissociation Inhibitor, domain 1"/>
    <property type="match status" value="1"/>
</dbReference>
<dbReference type="InterPro" id="IPR036188">
    <property type="entry name" value="FAD/NAD-bd_sf"/>
</dbReference>
<comment type="caution">
    <text evidence="5">The sequence shown here is derived from an EMBL/GenBank/DDBJ whole genome shotgun (WGS) entry which is preliminary data.</text>
</comment>
<keyword evidence="2" id="KW-0560">Oxidoreductase</keyword>
<dbReference type="PANTHER" id="PTHR10742:SF342">
    <property type="entry name" value="AMINE OXIDASE"/>
    <property type="match status" value="1"/>
</dbReference>
<dbReference type="SUPFAM" id="SSF51905">
    <property type="entry name" value="FAD/NAD(P)-binding domain"/>
    <property type="match status" value="1"/>
</dbReference>
<organism evidence="5 6">
    <name type="scientific">Melghirimyces profundicolus</name>
    <dbReference type="NCBI Taxonomy" id="1242148"/>
    <lineage>
        <taxon>Bacteria</taxon>
        <taxon>Bacillati</taxon>
        <taxon>Bacillota</taxon>
        <taxon>Bacilli</taxon>
        <taxon>Bacillales</taxon>
        <taxon>Thermoactinomycetaceae</taxon>
        <taxon>Melghirimyces</taxon>
    </lineage>
</organism>
<evidence type="ECO:0000259" key="4">
    <source>
        <dbReference type="Pfam" id="PF01593"/>
    </source>
</evidence>
<dbReference type="PANTHER" id="PTHR10742">
    <property type="entry name" value="FLAVIN MONOAMINE OXIDASE"/>
    <property type="match status" value="1"/>
</dbReference>
<feature type="binding site" evidence="3">
    <location>
        <begin position="54"/>
        <end position="55"/>
    </location>
    <ligand>
        <name>FAD</name>
        <dbReference type="ChEBI" id="CHEBI:57692"/>
    </ligand>
</feature>
<comment type="cofactor">
    <cofactor evidence="1">
        <name>FAD</name>
        <dbReference type="ChEBI" id="CHEBI:57692"/>
    </cofactor>
</comment>
<dbReference type="OrthoDB" id="25353at2"/>
<dbReference type="InterPro" id="IPR050281">
    <property type="entry name" value="Flavin_monoamine_oxidase"/>
</dbReference>
<dbReference type="Gene3D" id="3.90.660.10">
    <property type="match status" value="1"/>
</dbReference>
<evidence type="ECO:0000256" key="2">
    <source>
        <dbReference type="ARBA" id="ARBA00023002"/>
    </source>
</evidence>
<gene>
    <name evidence="5" type="ORF">C8P63_10983</name>
</gene>
<dbReference type="RefSeq" id="WP_108023021.1">
    <property type="nucleotide sequence ID" value="NZ_QBKR01000009.1"/>
</dbReference>
<dbReference type="Gene3D" id="3.50.50.60">
    <property type="entry name" value="FAD/NAD(P)-binding domain"/>
    <property type="match status" value="1"/>
</dbReference>
<feature type="domain" description="Amine oxidase" evidence="4">
    <location>
        <begin position="34"/>
        <end position="482"/>
    </location>
</feature>
<dbReference type="AlphaFoldDB" id="A0A2T6BW60"/>
<evidence type="ECO:0000313" key="5">
    <source>
        <dbReference type="EMBL" id="PTX60318.1"/>
    </source>
</evidence>
<protein>
    <submittedName>
        <fullName evidence="5">Monoamine oxidase</fullName>
    </submittedName>
</protein>
<evidence type="ECO:0000256" key="1">
    <source>
        <dbReference type="ARBA" id="ARBA00001974"/>
    </source>
</evidence>
<dbReference type="SUPFAM" id="SSF54373">
    <property type="entry name" value="FAD-linked reductases, C-terminal domain"/>
    <property type="match status" value="1"/>
</dbReference>
<accession>A0A2T6BW60</accession>
<dbReference type="EMBL" id="QBKR01000009">
    <property type="protein sequence ID" value="PTX60318.1"/>
    <property type="molecule type" value="Genomic_DNA"/>
</dbReference>
<sequence length="487" mass="54649">MDVSWSPGEMLRIIRRGLVPMHPPKKVVIVGAGMAGLVAASLLKEAGHQVVVLEASGRVGGRVDTLRAPFTGGQYIEGGAMRIPEVHFLTIEYIRKFGLRLNPFINGTPCDFLYVNGIRTRMDLYQQNPDILRYPVLPSERGKTAKQLILEAVRPFLTRYRQSPPDGRAVLIREMDRYSFEGFLRANPLGPSLSAGAVEMIKVIWDIEGLAEHSFLKILEIFLLFMDPRIRFYEITGGFDQLPLAFLPGLREEIRLGQEMVRIEQKPDRVRIQTRKTETGEPCCFEGDYAVVTIPFSVLQQIDVEPRNSFSHNKWRAIRELHYSSSVKTGIEFKSRFWEREGLCGGKTVSDLAIRFTCYPSHGIGRPGPGVVLASYTWEDDAITWHSRSDEERVHVALKDLSHIHGSKVYREFVTGASVSWTRNPFSAGAFSLPKPFQLTELVPYISLPEGRIHFAGEHTSAGASAWIQGAIESGIRAAAEVNGRRD</sequence>
<evidence type="ECO:0000256" key="3">
    <source>
        <dbReference type="PIRSR" id="PIRSR601613-1"/>
    </source>
</evidence>